<keyword evidence="7" id="KW-0408">Iron</keyword>
<dbReference type="PANTHER" id="PTHR21266:SF32">
    <property type="entry name" value="CHOLESTEROL 7-DESATURASE NVD"/>
    <property type="match status" value="1"/>
</dbReference>
<gene>
    <name evidence="11" type="ORF">THAPSDRAFT_bd783</name>
</gene>
<keyword evidence="3" id="KW-0001">2Fe-2S</keyword>
<evidence type="ECO:0000256" key="4">
    <source>
        <dbReference type="ARBA" id="ARBA00022723"/>
    </source>
</evidence>
<evidence type="ECO:0000259" key="10">
    <source>
        <dbReference type="PROSITE" id="PS51296"/>
    </source>
</evidence>
<dbReference type="InterPro" id="IPR050584">
    <property type="entry name" value="Cholesterol_7-desaturase"/>
</dbReference>
<dbReference type="GO" id="GO:0016491">
    <property type="term" value="F:oxidoreductase activity"/>
    <property type="evidence" value="ECO:0007669"/>
    <property type="project" value="UniProtKB-KW"/>
</dbReference>
<name>B8LEA7_THAPS</name>
<dbReference type="AlphaFoldDB" id="B8LEA7"/>
<dbReference type="EMBL" id="DS999434">
    <property type="protein sequence ID" value="EED86341.1"/>
    <property type="molecule type" value="Genomic_DNA"/>
</dbReference>
<dbReference type="RefSeq" id="XP_002297378.1">
    <property type="nucleotide sequence ID" value="XM_002297342.1"/>
</dbReference>
<dbReference type="GO" id="GO:0046872">
    <property type="term" value="F:metal ion binding"/>
    <property type="evidence" value="ECO:0007669"/>
    <property type="project" value="UniProtKB-KW"/>
</dbReference>
<dbReference type="Proteomes" id="UP000001449">
    <property type="component" value="Unassembled WGS sequence"/>
</dbReference>
<dbReference type="OMA" id="MENIMDP"/>
<proteinExistence type="predicted"/>
<reference evidence="11 12" key="2">
    <citation type="journal article" date="2008" name="Nature">
        <title>The Phaeodactylum genome reveals the evolutionary history of diatom genomes.</title>
        <authorList>
            <person name="Bowler C."/>
            <person name="Allen A.E."/>
            <person name="Badger J.H."/>
            <person name="Grimwood J."/>
            <person name="Jabbari K."/>
            <person name="Kuo A."/>
            <person name="Maheswari U."/>
            <person name="Martens C."/>
            <person name="Maumus F."/>
            <person name="Otillar R.P."/>
            <person name="Rayko E."/>
            <person name="Salamov A."/>
            <person name="Vandepoele K."/>
            <person name="Beszteri B."/>
            <person name="Gruber A."/>
            <person name="Heijde M."/>
            <person name="Katinka M."/>
            <person name="Mock T."/>
            <person name="Valentin K."/>
            <person name="Verret F."/>
            <person name="Berges J.A."/>
            <person name="Brownlee C."/>
            <person name="Cadoret J.P."/>
            <person name="Chiovitti A."/>
            <person name="Choi C.J."/>
            <person name="Coesel S."/>
            <person name="De Martino A."/>
            <person name="Detter J.C."/>
            <person name="Durkin C."/>
            <person name="Falciatore A."/>
            <person name="Fournet J."/>
            <person name="Haruta M."/>
            <person name="Huysman M.J."/>
            <person name="Jenkins B.D."/>
            <person name="Jiroutova K."/>
            <person name="Jorgensen R.E."/>
            <person name="Joubert Y."/>
            <person name="Kaplan A."/>
            <person name="Kroger N."/>
            <person name="Kroth P.G."/>
            <person name="La Roche J."/>
            <person name="Lindquist E."/>
            <person name="Lommer M."/>
            <person name="Martin-Jezequel V."/>
            <person name="Lopez P.J."/>
            <person name="Lucas S."/>
            <person name="Mangogna M."/>
            <person name="McGinnis K."/>
            <person name="Medlin L.K."/>
            <person name="Montsant A."/>
            <person name="Oudot-Le Secq M.P."/>
            <person name="Napoli C."/>
            <person name="Obornik M."/>
            <person name="Parker M.S."/>
            <person name="Petit J.L."/>
            <person name="Porcel B.M."/>
            <person name="Poulsen N."/>
            <person name="Robison M."/>
            <person name="Rychlewski L."/>
            <person name="Rynearson T.A."/>
            <person name="Schmutz J."/>
            <person name="Shapiro H."/>
            <person name="Siaut M."/>
            <person name="Stanley M."/>
            <person name="Sussman M.R."/>
            <person name="Taylor A.R."/>
            <person name="Vardi A."/>
            <person name="von Dassow P."/>
            <person name="Vyverman W."/>
            <person name="Willis A."/>
            <person name="Wyrwicz L.S."/>
            <person name="Rokhsar D.S."/>
            <person name="Weissenbach J."/>
            <person name="Armbrust E.V."/>
            <person name="Green B.R."/>
            <person name="Van de Peer Y."/>
            <person name="Grigoriev I.V."/>
        </authorList>
    </citation>
    <scope>NUCLEOTIDE SEQUENCE [LARGE SCALE GENOMIC DNA]</scope>
    <source>
        <strain evidence="11 12">CCMP1335</strain>
    </source>
</reference>
<dbReference type="KEGG" id="tps:THAPSDRAFT_bd783"/>
<dbReference type="InterPro" id="IPR036922">
    <property type="entry name" value="Rieske_2Fe-2S_sf"/>
</dbReference>
<evidence type="ECO:0000256" key="1">
    <source>
        <dbReference type="ARBA" id="ARBA00004370"/>
    </source>
</evidence>
<feature type="non-terminal residue" evidence="11">
    <location>
        <position position="187"/>
    </location>
</feature>
<dbReference type="SUPFAM" id="SSF55961">
    <property type="entry name" value="Bet v1-like"/>
    <property type="match status" value="1"/>
</dbReference>
<keyword evidence="2" id="KW-0812">Transmembrane</keyword>
<evidence type="ECO:0000256" key="2">
    <source>
        <dbReference type="ARBA" id="ARBA00022692"/>
    </source>
</evidence>
<evidence type="ECO:0000256" key="7">
    <source>
        <dbReference type="ARBA" id="ARBA00023004"/>
    </source>
</evidence>
<evidence type="ECO:0000256" key="3">
    <source>
        <dbReference type="ARBA" id="ARBA00022714"/>
    </source>
</evidence>
<accession>B8LEA7</accession>
<comment type="subcellular location">
    <subcellularLocation>
        <location evidence="1">Membrane</location>
    </subcellularLocation>
</comment>
<dbReference type="PANTHER" id="PTHR21266">
    <property type="entry name" value="IRON-SULFUR DOMAIN CONTAINING PROTEIN"/>
    <property type="match status" value="1"/>
</dbReference>
<dbReference type="InParanoid" id="B8LEA7"/>
<keyword evidence="12" id="KW-1185">Reference proteome</keyword>
<feature type="domain" description="Rieske" evidence="10">
    <location>
        <begin position="7"/>
        <end position="125"/>
    </location>
</feature>
<evidence type="ECO:0000256" key="9">
    <source>
        <dbReference type="ARBA" id="ARBA00023136"/>
    </source>
</evidence>
<dbReference type="InterPro" id="IPR017941">
    <property type="entry name" value="Rieske_2Fe-2S"/>
</dbReference>
<keyword evidence="9" id="KW-0472">Membrane</keyword>
<dbReference type="PROSITE" id="PS51296">
    <property type="entry name" value="RIESKE"/>
    <property type="match status" value="1"/>
</dbReference>
<dbReference type="eggNOG" id="ENOG502R7BH">
    <property type="taxonomic scope" value="Eukaryota"/>
</dbReference>
<evidence type="ECO:0000313" key="12">
    <source>
        <dbReference type="Proteomes" id="UP000001449"/>
    </source>
</evidence>
<keyword evidence="4" id="KW-0479">Metal-binding</keyword>
<sequence>FNYSSHWYPVIWARDVPLNNPIRVTLFDVDYVLAKVKLPKNNEVFYAMHDSCPHKKVALSEGRITSCGSPNKQYLQCSYHGWSFDGRSGKCVEIPQTISSDATKKKRREDATVVATTQVQGMVWIHPSLTPLEALSLMEEGKLSPPPRIPEVDLPGYRTTVAVRDFPIDWTVLMENIMDPDHGFFAH</sequence>
<organism evidence="11 12">
    <name type="scientific">Thalassiosira pseudonana</name>
    <name type="common">Marine diatom</name>
    <name type="synonym">Cyclotella nana</name>
    <dbReference type="NCBI Taxonomy" id="35128"/>
    <lineage>
        <taxon>Eukaryota</taxon>
        <taxon>Sar</taxon>
        <taxon>Stramenopiles</taxon>
        <taxon>Ochrophyta</taxon>
        <taxon>Bacillariophyta</taxon>
        <taxon>Coscinodiscophyceae</taxon>
        <taxon>Thalassiosirophycidae</taxon>
        <taxon>Thalassiosirales</taxon>
        <taxon>Thalassiosiraceae</taxon>
        <taxon>Thalassiosira</taxon>
    </lineage>
</organism>
<keyword evidence="8" id="KW-0411">Iron-sulfur</keyword>
<dbReference type="SUPFAM" id="SSF50022">
    <property type="entry name" value="ISP domain"/>
    <property type="match status" value="1"/>
</dbReference>
<dbReference type="GO" id="GO:0016020">
    <property type="term" value="C:membrane"/>
    <property type="evidence" value="ECO:0007669"/>
    <property type="project" value="UniProtKB-SubCell"/>
</dbReference>
<evidence type="ECO:0000256" key="6">
    <source>
        <dbReference type="ARBA" id="ARBA00023002"/>
    </source>
</evidence>
<evidence type="ECO:0000256" key="8">
    <source>
        <dbReference type="ARBA" id="ARBA00023014"/>
    </source>
</evidence>
<feature type="non-terminal residue" evidence="11">
    <location>
        <position position="1"/>
    </location>
</feature>
<dbReference type="Pfam" id="PF00355">
    <property type="entry name" value="Rieske"/>
    <property type="match status" value="1"/>
</dbReference>
<keyword evidence="5" id="KW-1133">Transmembrane helix</keyword>
<evidence type="ECO:0000256" key="5">
    <source>
        <dbReference type="ARBA" id="ARBA00022989"/>
    </source>
</evidence>
<dbReference type="Gene3D" id="2.102.10.10">
    <property type="entry name" value="Rieske [2Fe-2S] iron-sulphur domain"/>
    <property type="match status" value="1"/>
</dbReference>
<protein>
    <recommendedName>
        <fullName evidence="10">Rieske domain-containing protein</fullName>
    </recommendedName>
</protein>
<dbReference type="GO" id="GO:0051537">
    <property type="term" value="F:2 iron, 2 sulfur cluster binding"/>
    <property type="evidence" value="ECO:0007669"/>
    <property type="project" value="UniProtKB-KW"/>
</dbReference>
<reference evidence="11 12" key="1">
    <citation type="journal article" date="2004" name="Science">
        <title>The genome of the diatom Thalassiosira pseudonana: ecology, evolution, and metabolism.</title>
        <authorList>
            <person name="Armbrust E.V."/>
            <person name="Berges J.A."/>
            <person name="Bowler C."/>
            <person name="Green B.R."/>
            <person name="Martinez D."/>
            <person name="Putnam N.H."/>
            <person name="Zhou S."/>
            <person name="Allen A.E."/>
            <person name="Apt K.E."/>
            <person name="Bechner M."/>
            <person name="Brzezinski M.A."/>
            <person name="Chaal B.K."/>
            <person name="Chiovitti A."/>
            <person name="Davis A.K."/>
            <person name="Demarest M.S."/>
            <person name="Detter J.C."/>
            <person name="Glavina T."/>
            <person name="Goodstein D."/>
            <person name="Hadi M.Z."/>
            <person name="Hellsten U."/>
            <person name="Hildebrand M."/>
            <person name="Jenkins B.D."/>
            <person name="Jurka J."/>
            <person name="Kapitonov V.V."/>
            <person name="Kroger N."/>
            <person name="Lau W.W."/>
            <person name="Lane T.W."/>
            <person name="Larimer F.W."/>
            <person name="Lippmeier J.C."/>
            <person name="Lucas S."/>
            <person name="Medina M."/>
            <person name="Montsant A."/>
            <person name="Obornik M."/>
            <person name="Parker M.S."/>
            <person name="Palenik B."/>
            <person name="Pazour G.J."/>
            <person name="Richardson P.M."/>
            <person name="Rynearson T.A."/>
            <person name="Saito M.A."/>
            <person name="Schwartz D.C."/>
            <person name="Thamatrakoln K."/>
            <person name="Valentin K."/>
            <person name="Vardi A."/>
            <person name="Wilkerson F.P."/>
            <person name="Rokhsar D.S."/>
        </authorList>
    </citation>
    <scope>NUCLEOTIDE SEQUENCE [LARGE SCALE GENOMIC DNA]</scope>
    <source>
        <strain evidence="11 12">CCMP1335</strain>
    </source>
</reference>
<evidence type="ECO:0000313" key="11">
    <source>
        <dbReference type="EMBL" id="EED86341.1"/>
    </source>
</evidence>
<dbReference type="PaxDb" id="35128-Thapsdraft783"/>
<dbReference type="GeneID" id="7447677"/>
<dbReference type="HOGENOM" id="CLU_1451342_0_0_1"/>
<keyword evidence="6" id="KW-0560">Oxidoreductase</keyword>